<evidence type="ECO:0000256" key="1">
    <source>
        <dbReference type="ARBA" id="ARBA00004141"/>
    </source>
</evidence>
<dbReference type="OrthoDB" id="100006at2759"/>
<feature type="transmembrane region" description="Helical" evidence="6">
    <location>
        <begin position="138"/>
        <end position="160"/>
    </location>
</feature>
<dbReference type="InterPro" id="IPR022596">
    <property type="entry name" value="GPR1/2/3_C"/>
</dbReference>
<proteinExistence type="predicted"/>
<feature type="transmembrane region" description="Helical" evidence="6">
    <location>
        <begin position="104"/>
        <end position="126"/>
    </location>
</feature>
<dbReference type="GO" id="GO:0005886">
    <property type="term" value="C:plasma membrane"/>
    <property type="evidence" value="ECO:0007669"/>
    <property type="project" value="TreeGrafter"/>
</dbReference>
<keyword evidence="4 6" id="KW-0472">Membrane</keyword>
<evidence type="ECO:0000313" key="8">
    <source>
        <dbReference type="EMBL" id="CZR55676.1"/>
    </source>
</evidence>
<dbReference type="Proteomes" id="UP000184330">
    <property type="component" value="Unassembled WGS sequence"/>
</dbReference>
<keyword evidence="3 6" id="KW-1133">Transmembrane helix</keyword>
<dbReference type="GO" id="GO:0004930">
    <property type="term" value="F:G protein-coupled receptor activity"/>
    <property type="evidence" value="ECO:0007669"/>
    <property type="project" value="TreeGrafter"/>
</dbReference>
<dbReference type="PANTHER" id="PTHR23112">
    <property type="entry name" value="G PROTEIN-COUPLED RECEPTOR 157-RELATED"/>
    <property type="match status" value="1"/>
</dbReference>
<feature type="transmembrane region" description="Helical" evidence="6">
    <location>
        <begin position="298"/>
        <end position="320"/>
    </location>
</feature>
<accession>A0A1L7WSD3</accession>
<feature type="domain" description="G protein-coupled receptor GPR1/2/3 C-terminal" evidence="7">
    <location>
        <begin position="258"/>
        <end position="324"/>
    </location>
</feature>
<feature type="transmembrane region" description="Helical" evidence="6">
    <location>
        <begin position="188"/>
        <end position="209"/>
    </location>
</feature>
<evidence type="ECO:0000256" key="4">
    <source>
        <dbReference type="ARBA" id="ARBA00023136"/>
    </source>
</evidence>
<feature type="compositionally biased region" description="Basic and acidic residues" evidence="5">
    <location>
        <begin position="421"/>
        <end position="433"/>
    </location>
</feature>
<evidence type="ECO:0000256" key="6">
    <source>
        <dbReference type="SAM" id="Phobius"/>
    </source>
</evidence>
<evidence type="ECO:0000313" key="9">
    <source>
        <dbReference type="Proteomes" id="UP000184330"/>
    </source>
</evidence>
<dbReference type="SUPFAM" id="SSF81321">
    <property type="entry name" value="Family A G protein-coupled receptor-like"/>
    <property type="match status" value="1"/>
</dbReference>
<feature type="region of interest" description="Disordered" evidence="5">
    <location>
        <begin position="406"/>
        <end position="453"/>
    </location>
</feature>
<evidence type="ECO:0000256" key="2">
    <source>
        <dbReference type="ARBA" id="ARBA00022692"/>
    </source>
</evidence>
<name>A0A1L7WSD3_9HELO</name>
<reference evidence="8 9" key="1">
    <citation type="submission" date="2016-03" db="EMBL/GenBank/DDBJ databases">
        <authorList>
            <person name="Ploux O."/>
        </authorList>
    </citation>
    <scope>NUCLEOTIDE SEQUENCE [LARGE SCALE GENOMIC DNA]</scope>
    <source>
        <strain evidence="8 9">UAMH 11012</strain>
    </source>
</reference>
<dbReference type="Pfam" id="PF11970">
    <property type="entry name" value="GPR_Gpa2_C"/>
    <property type="match status" value="1"/>
</dbReference>
<sequence>MASAYSNTSLDPLPDDIRNGMIAMGLFGLVSTISTFTLMSFITYRMVYWKRYYDQPIHKNQVFVLIYNLLLADFQQALSFLISFHWLAQGKLIGPNTQCFAQGWLIQIGDMSSGLWVLAIAVHTFVNLVAQKQIRHKTFVAAVVCLWAFCLLLTAIGPILSKDDFFVPAGAWCWISDTHESERLYLHYLWIFVSQLGSLVIYISTFFFLRGRLTNSSLSNPSFSSGSNQNPTSHLKFKHSATTTTTIISQSNNAFAISRQRILKTARYMVVYPFAYVALTLPLAAARVSSMAGKTPPLVFFPIAGSLMACCGIIDVIIYISTRKALVKSSVGMKGSKFSENENALRRFKSGEERARAQSIRMDGLGRINLDALPIGNGASVGKNFSKKGAAVGGFGDIVVSQTVVMDSEDSQDSRTGNTTPRREDSRSDRSDSLRSLVGGKEDFTAQQKSWLA</sequence>
<dbReference type="Pfam" id="PF05462">
    <property type="entry name" value="Dicty_CAR"/>
    <property type="match status" value="1"/>
</dbReference>
<dbReference type="GO" id="GO:0007189">
    <property type="term" value="P:adenylate cyclase-activating G protein-coupled receptor signaling pathway"/>
    <property type="evidence" value="ECO:0007669"/>
    <property type="project" value="TreeGrafter"/>
</dbReference>
<dbReference type="Gene3D" id="1.20.1070.10">
    <property type="entry name" value="Rhodopsin 7-helix transmembrane proteins"/>
    <property type="match status" value="1"/>
</dbReference>
<comment type="subcellular location">
    <subcellularLocation>
        <location evidence="1">Membrane</location>
        <topology evidence="1">Multi-pass membrane protein</topology>
    </subcellularLocation>
</comment>
<dbReference type="AlphaFoldDB" id="A0A1L7WSD3"/>
<feature type="transmembrane region" description="Helical" evidence="6">
    <location>
        <begin position="268"/>
        <end position="286"/>
    </location>
</feature>
<dbReference type="EMBL" id="FJOG01000007">
    <property type="protein sequence ID" value="CZR55676.1"/>
    <property type="molecule type" value="Genomic_DNA"/>
</dbReference>
<gene>
    <name evidence="8" type="ORF">PAC_05564</name>
</gene>
<organism evidence="8 9">
    <name type="scientific">Phialocephala subalpina</name>
    <dbReference type="NCBI Taxonomy" id="576137"/>
    <lineage>
        <taxon>Eukaryota</taxon>
        <taxon>Fungi</taxon>
        <taxon>Dikarya</taxon>
        <taxon>Ascomycota</taxon>
        <taxon>Pezizomycotina</taxon>
        <taxon>Leotiomycetes</taxon>
        <taxon>Helotiales</taxon>
        <taxon>Mollisiaceae</taxon>
        <taxon>Phialocephala</taxon>
        <taxon>Phialocephala fortinii species complex</taxon>
    </lineage>
</organism>
<feature type="transmembrane region" description="Helical" evidence="6">
    <location>
        <begin position="20"/>
        <end position="42"/>
    </location>
</feature>
<feature type="transmembrane region" description="Helical" evidence="6">
    <location>
        <begin position="62"/>
        <end position="84"/>
    </location>
</feature>
<dbReference type="PANTHER" id="PTHR23112:SF37">
    <property type="entry name" value="G PROTEIN-COUPLED RECEPTOR GPR1"/>
    <property type="match status" value="1"/>
</dbReference>
<evidence type="ECO:0000256" key="5">
    <source>
        <dbReference type="SAM" id="MobiDB-lite"/>
    </source>
</evidence>
<protein>
    <recommendedName>
        <fullName evidence="7">G protein-coupled receptor GPR1/2/3 C-terminal domain-containing protein</fullName>
    </recommendedName>
</protein>
<evidence type="ECO:0000256" key="3">
    <source>
        <dbReference type="ARBA" id="ARBA00022989"/>
    </source>
</evidence>
<keyword evidence="2 6" id="KW-0812">Transmembrane</keyword>
<keyword evidence="9" id="KW-1185">Reference proteome</keyword>
<evidence type="ECO:0000259" key="7">
    <source>
        <dbReference type="Pfam" id="PF11970"/>
    </source>
</evidence>